<organism evidence="3 4">
    <name type="scientific">Spinacia oleracea</name>
    <name type="common">Spinach</name>
    <dbReference type="NCBI Taxonomy" id="3562"/>
    <lineage>
        <taxon>Eukaryota</taxon>
        <taxon>Viridiplantae</taxon>
        <taxon>Streptophyta</taxon>
        <taxon>Embryophyta</taxon>
        <taxon>Tracheophyta</taxon>
        <taxon>Spermatophyta</taxon>
        <taxon>Magnoliopsida</taxon>
        <taxon>eudicotyledons</taxon>
        <taxon>Gunneridae</taxon>
        <taxon>Pentapetalae</taxon>
        <taxon>Caryophyllales</taxon>
        <taxon>Chenopodiaceae</taxon>
        <taxon>Chenopodioideae</taxon>
        <taxon>Anserineae</taxon>
        <taxon>Spinacia</taxon>
    </lineage>
</organism>
<feature type="region of interest" description="Disordered" evidence="1">
    <location>
        <begin position="217"/>
        <end position="267"/>
    </location>
</feature>
<dbReference type="GeneID" id="130459417"/>
<feature type="region of interest" description="Disordered" evidence="1">
    <location>
        <begin position="185"/>
        <end position="204"/>
    </location>
</feature>
<feature type="compositionally biased region" description="Pro residues" evidence="1">
    <location>
        <begin position="226"/>
        <end position="236"/>
    </location>
</feature>
<dbReference type="PANTHER" id="PTHR31704">
    <property type="entry name" value="MYB/SANT-LIKE DNA-BINDING DOMAIN PROTEIN-RELATED"/>
    <property type="match status" value="1"/>
</dbReference>
<sequence length="335" mass="37748">MAQNNQKDNEGSEGSMREVGRASWSRETLHIFCDLCIQFAERSKGKRGATVSQRMPWKVIEVEFTKRTRLTYDKNKLKNKWDWMRNRWSLWRALKGKETGLGWDHEKGTISPSDEWWKNKIEENMHFKAFQFEGIEPELEYKMEQLFGVSVAQGGLKYTPVQRSNQAPPSVFYIPLPPLGAGNLNHGGNSSNIPPEYDDQMSENGGIIHTQTNMDWQDTFHDSTPNPSPSPSPPPQSTELGARGSKRSSENDIAESSKRCRIESGSRKGGAALLMEKLDTMVKVVTERNIKDMELMSLEAHTLNDSSNTLADSLAKLVSMKDLTPGSLNFVLLAP</sequence>
<gene>
    <name evidence="4" type="primary">LOC130459417</name>
</gene>
<keyword evidence="3" id="KW-1185">Reference proteome</keyword>
<accession>A0ABM3QHD1</accession>
<evidence type="ECO:0000313" key="4">
    <source>
        <dbReference type="RefSeq" id="XP_056682765.1"/>
    </source>
</evidence>
<evidence type="ECO:0000259" key="2">
    <source>
        <dbReference type="Pfam" id="PF12776"/>
    </source>
</evidence>
<feature type="compositionally biased region" description="Basic and acidic residues" evidence="1">
    <location>
        <begin position="247"/>
        <end position="266"/>
    </location>
</feature>
<dbReference type="InterPro" id="IPR024752">
    <property type="entry name" value="Myb/SANT-like_dom"/>
</dbReference>
<reference evidence="4" key="2">
    <citation type="submission" date="2025-08" db="UniProtKB">
        <authorList>
            <consortium name="RefSeq"/>
        </authorList>
    </citation>
    <scope>IDENTIFICATION</scope>
    <source>
        <tissue evidence="4">Leaf</tissue>
    </source>
</reference>
<dbReference type="RefSeq" id="XP_056682765.1">
    <property type="nucleotide sequence ID" value="XM_056826787.1"/>
</dbReference>
<dbReference type="Pfam" id="PF12776">
    <property type="entry name" value="Myb_DNA-bind_3"/>
    <property type="match status" value="1"/>
</dbReference>
<dbReference type="PANTHER" id="PTHR31704:SF55">
    <property type="entry name" value="MYB_SANT-LIKE DNA-BINDING DOMAIN PROTEIN"/>
    <property type="match status" value="1"/>
</dbReference>
<evidence type="ECO:0000313" key="3">
    <source>
        <dbReference type="Proteomes" id="UP000813463"/>
    </source>
</evidence>
<protein>
    <recommendedName>
        <fullName evidence="2">Myb/SANT-like domain-containing protein</fullName>
    </recommendedName>
</protein>
<evidence type="ECO:0000256" key="1">
    <source>
        <dbReference type="SAM" id="MobiDB-lite"/>
    </source>
</evidence>
<reference evidence="3" key="1">
    <citation type="journal article" date="2021" name="Nat. Commun.">
        <title>Genomic analyses provide insights into spinach domestication and the genetic basis of agronomic traits.</title>
        <authorList>
            <person name="Cai X."/>
            <person name="Sun X."/>
            <person name="Xu C."/>
            <person name="Sun H."/>
            <person name="Wang X."/>
            <person name="Ge C."/>
            <person name="Zhang Z."/>
            <person name="Wang Q."/>
            <person name="Fei Z."/>
            <person name="Jiao C."/>
            <person name="Wang Q."/>
        </authorList>
    </citation>
    <scope>NUCLEOTIDE SEQUENCE [LARGE SCALE GENOMIC DNA]</scope>
    <source>
        <strain evidence="3">cv. Varoflay</strain>
    </source>
</reference>
<dbReference type="Proteomes" id="UP000813463">
    <property type="component" value="Chromosome 4"/>
</dbReference>
<feature type="domain" description="Myb/SANT-like" evidence="2">
    <location>
        <begin position="23"/>
        <end position="119"/>
    </location>
</feature>
<proteinExistence type="predicted"/>
<name>A0ABM3QHD1_SPIOL</name>